<feature type="transmembrane region" description="Helical" evidence="11">
    <location>
        <begin position="64"/>
        <end position="85"/>
    </location>
</feature>
<comment type="similarity">
    <text evidence="2 11">Belongs to the ABC-2 integral membrane protein family.</text>
</comment>
<dbReference type="InterPro" id="IPR047817">
    <property type="entry name" value="ABC2_TM_bact-type"/>
</dbReference>
<evidence type="ECO:0000256" key="6">
    <source>
        <dbReference type="ARBA" id="ARBA00022692"/>
    </source>
</evidence>
<dbReference type="PANTHER" id="PTHR30413:SF10">
    <property type="entry name" value="CAPSULE POLYSACCHARIDE EXPORT INNER-MEMBRANE PROTEIN CTRC"/>
    <property type="match status" value="1"/>
</dbReference>
<proteinExistence type="inferred from homology"/>
<keyword evidence="9" id="KW-0625">Polysaccharide transport</keyword>
<sequence length="258" mass="28203">MISILQSHFRVTAALVVREMSARFGDKPGGYVWAMLDPVSHVLLMTVLFAAIARSPALGSSFPLFFATGYLAFQFYQAMSSYLASAVKANKSLLNYPLVAPIDTVVARYILQFMTTSLVAVCILGFIILETPQFSASIDWAAVIEAGFAATLLGAGIGLINVTLFVRAPLYEKIFSIINRPMMLLSGVFFLPDSMPQSYGGILLYNPVAHVIMWFRTGFYPEYQPASLNTGYVMECAFVLIFIGLALLSVSSASLRND</sequence>
<name>A0A657LT20_9HYPH</name>
<dbReference type="InterPro" id="IPR000412">
    <property type="entry name" value="ABC_2_transport"/>
</dbReference>
<feature type="transmembrane region" description="Helical" evidence="11">
    <location>
        <begin position="30"/>
        <end position="52"/>
    </location>
</feature>
<organism evidence="13 14">
    <name type="scientific">Pararhizobium antarcticum</name>
    <dbReference type="NCBI Taxonomy" id="1798805"/>
    <lineage>
        <taxon>Bacteria</taxon>
        <taxon>Pseudomonadati</taxon>
        <taxon>Pseudomonadota</taxon>
        <taxon>Alphaproteobacteria</taxon>
        <taxon>Hyphomicrobiales</taxon>
        <taxon>Rhizobiaceae</taxon>
        <taxon>Rhizobium/Agrobacterium group</taxon>
        <taxon>Pararhizobium</taxon>
    </lineage>
</organism>
<evidence type="ECO:0000256" key="11">
    <source>
        <dbReference type="RuleBase" id="RU361157"/>
    </source>
</evidence>
<evidence type="ECO:0000256" key="4">
    <source>
        <dbReference type="ARBA" id="ARBA00022475"/>
    </source>
</evidence>
<dbReference type="AlphaFoldDB" id="A0A657LT20"/>
<dbReference type="Proteomes" id="UP000182661">
    <property type="component" value="Unassembled WGS sequence"/>
</dbReference>
<evidence type="ECO:0000256" key="8">
    <source>
        <dbReference type="ARBA" id="ARBA00022989"/>
    </source>
</evidence>
<comment type="subcellular location">
    <subcellularLocation>
        <location evidence="11">Cell inner membrane</location>
        <topology evidence="11">Multi-pass membrane protein</topology>
    </subcellularLocation>
    <subcellularLocation>
        <location evidence="1">Cell membrane</location>
        <topology evidence="1">Multi-pass membrane protein</topology>
    </subcellularLocation>
</comment>
<keyword evidence="8 11" id="KW-1133">Transmembrane helix</keyword>
<keyword evidence="4 11" id="KW-1003">Cell membrane</keyword>
<evidence type="ECO:0000313" key="13">
    <source>
        <dbReference type="EMBL" id="OJF97620.1"/>
    </source>
</evidence>
<feature type="transmembrane region" description="Helical" evidence="11">
    <location>
        <begin position="105"/>
        <end position="129"/>
    </location>
</feature>
<accession>A0A657LT20</accession>
<evidence type="ECO:0000256" key="3">
    <source>
        <dbReference type="ARBA" id="ARBA00022448"/>
    </source>
</evidence>
<dbReference type="GO" id="GO:0015774">
    <property type="term" value="P:polysaccharide transport"/>
    <property type="evidence" value="ECO:0007669"/>
    <property type="project" value="UniProtKB-KW"/>
</dbReference>
<evidence type="ECO:0000256" key="1">
    <source>
        <dbReference type="ARBA" id="ARBA00004651"/>
    </source>
</evidence>
<evidence type="ECO:0000256" key="2">
    <source>
        <dbReference type="ARBA" id="ARBA00007783"/>
    </source>
</evidence>
<dbReference type="GO" id="GO:0015920">
    <property type="term" value="P:lipopolysaccharide transport"/>
    <property type="evidence" value="ECO:0007669"/>
    <property type="project" value="TreeGrafter"/>
</dbReference>
<comment type="caution">
    <text evidence="13">The sequence shown here is derived from an EMBL/GenBank/DDBJ whole genome shotgun (WGS) entry which is preliminary data.</text>
</comment>
<keyword evidence="5" id="KW-0762">Sugar transport</keyword>
<dbReference type="EMBL" id="LSRP01000082">
    <property type="protein sequence ID" value="OJF97620.1"/>
    <property type="molecule type" value="Genomic_DNA"/>
</dbReference>
<feature type="transmembrane region" description="Helical" evidence="11">
    <location>
        <begin position="203"/>
        <end position="220"/>
    </location>
</feature>
<keyword evidence="10 11" id="KW-0472">Membrane</keyword>
<evidence type="ECO:0000256" key="10">
    <source>
        <dbReference type="ARBA" id="ARBA00023136"/>
    </source>
</evidence>
<keyword evidence="14" id="KW-1185">Reference proteome</keyword>
<dbReference type="GO" id="GO:0043190">
    <property type="term" value="C:ATP-binding cassette (ABC) transporter complex"/>
    <property type="evidence" value="ECO:0007669"/>
    <property type="project" value="InterPro"/>
</dbReference>
<dbReference type="GO" id="GO:0140359">
    <property type="term" value="F:ABC-type transporter activity"/>
    <property type="evidence" value="ECO:0007669"/>
    <property type="project" value="InterPro"/>
</dbReference>
<feature type="domain" description="ABC transmembrane type-2" evidence="12">
    <location>
        <begin position="29"/>
        <end position="253"/>
    </location>
</feature>
<protein>
    <recommendedName>
        <fullName evidence="11">Transport permease protein</fullName>
    </recommendedName>
</protein>
<dbReference type="PROSITE" id="PS51012">
    <property type="entry name" value="ABC_TM2"/>
    <property type="match status" value="1"/>
</dbReference>
<dbReference type="PANTHER" id="PTHR30413">
    <property type="entry name" value="INNER MEMBRANE TRANSPORT PERMEASE"/>
    <property type="match status" value="1"/>
</dbReference>
<evidence type="ECO:0000256" key="7">
    <source>
        <dbReference type="ARBA" id="ARBA00022903"/>
    </source>
</evidence>
<dbReference type="PRINTS" id="PR00164">
    <property type="entry name" value="ABC2TRNSPORT"/>
</dbReference>
<keyword evidence="3 11" id="KW-0813">Transport</keyword>
<dbReference type="Pfam" id="PF01061">
    <property type="entry name" value="ABC2_membrane"/>
    <property type="match status" value="1"/>
</dbReference>
<dbReference type="InterPro" id="IPR013525">
    <property type="entry name" value="ABC2_TM"/>
</dbReference>
<keyword evidence="6 11" id="KW-0812">Transmembrane</keyword>
<feature type="transmembrane region" description="Helical" evidence="11">
    <location>
        <begin position="141"/>
        <end position="162"/>
    </location>
</feature>
<evidence type="ECO:0000259" key="12">
    <source>
        <dbReference type="PROSITE" id="PS51012"/>
    </source>
</evidence>
<feature type="transmembrane region" description="Helical" evidence="11">
    <location>
        <begin position="232"/>
        <end position="255"/>
    </location>
</feature>
<keyword evidence="7" id="KW-0972">Capsule biogenesis/degradation</keyword>
<gene>
    <name evidence="13" type="ORF">AX760_16810</name>
</gene>
<reference evidence="13 14" key="1">
    <citation type="submission" date="2016-02" db="EMBL/GenBank/DDBJ databases">
        <title>Genome sequencing of a beta-galactosidase producing bacteria Rhizobium sp. 59.</title>
        <authorList>
            <person name="Wang D."/>
            <person name="Kot W."/>
            <person name="Qin Y."/>
            <person name="Hansen L."/>
            <person name="Naqvi K."/>
            <person name="Rensing C."/>
        </authorList>
    </citation>
    <scope>NUCLEOTIDE SEQUENCE [LARGE SCALE GENOMIC DNA]</scope>
    <source>
        <strain evidence="13 14">59</strain>
    </source>
</reference>
<evidence type="ECO:0000313" key="14">
    <source>
        <dbReference type="Proteomes" id="UP000182661"/>
    </source>
</evidence>
<evidence type="ECO:0000256" key="9">
    <source>
        <dbReference type="ARBA" id="ARBA00023047"/>
    </source>
</evidence>
<evidence type="ECO:0000256" key="5">
    <source>
        <dbReference type="ARBA" id="ARBA00022597"/>
    </source>
</evidence>